<gene>
    <name evidence="1" type="ORF">LCGC14_1121360</name>
</gene>
<protein>
    <submittedName>
        <fullName evidence="1">Uncharacterized protein</fullName>
    </submittedName>
</protein>
<sequence>MALVAIGSETIFVDDTVGGVKFTESKITEKVIRAVCVVEAAQIRIQVSGETITAEGSEGSPVRNKGDSFVVIGHPDLLAFRAIRTGDISGKVQVIYEGEGG</sequence>
<dbReference type="AlphaFoldDB" id="A0A0F9M3W7"/>
<dbReference type="EMBL" id="LAZR01005185">
    <property type="protein sequence ID" value="KKN02085.1"/>
    <property type="molecule type" value="Genomic_DNA"/>
</dbReference>
<accession>A0A0F9M3W7</accession>
<organism evidence="1">
    <name type="scientific">marine sediment metagenome</name>
    <dbReference type="NCBI Taxonomy" id="412755"/>
    <lineage>
        <taxon>unclassified sequences</taxon>
        <taxon>metagenomes</taxon>
        <taxon>ecological metagenomes</taxon>
    </lineage>
</organism>
<evidence type="ECO:0000313" key="1">
    <source>
        <dbReference type="EMBL" id="KKN02085.1"/>
    </source>
</evidence>
<name>A0A0F9M3W7_9ZZZZ</name>
<proteinExistence type="predicted"/>
<reference evidence="1" key="1">
    <citation type="journal article" date="2015" name="Nature">
        <title>Complex archaea that bridge the gap between prokaryotes and eukaryotes.</title>
        <authorList>
            <person name="Spang A."/>
            <person name="Saw J.H."/>
            <person name="Jorgensen S.L."/>
            <person name="Zaremba-Niedzwiedzka K."/>
            <person name="Martijn J."/>
            <person name="Lind A.E."/>
            <person name="van Eijk R."/>
            <person name="Schleper C."/>
            <person name="Guy L."/>
            <person name="Ettema T.J."/>
        </authorList>
    </citation>
    <scope>NUCLEOTIDE SEQUENCE</scope>
</reference>
<comment type="caution">
    <text evidence="1">The sequence shown here is derived from an EMBL/GenBank/DDBJ whole genome shotgun (WGS) entry which is preliminary data.</text>
</comment>